<dbReference type="Proteomes" id="UP000808349">
    <property type="component" value="Unassembled WGS sequence"/>
</dbReference>
<protein>
    <submittedName>
        <fullName evidence="2">Carboxypeptidase regulatory-like domain-containing protein</fullName>
    </submittedName>
</protein>
<comment type="caution">
    <text evidence="2">The sequence shown here is derived from an EMBL/GenBank/DDBJ whole genome shotgun (WGS) entry which is preliminary data.</text>
</comment>
<sequence>MKWNFVWILMMSFSFLQGQNVFVKGRTLDTFSRPMEQVNISALNTIDSSILQTQFSDADGRFIFNFNKPQSILLKCTKLNYTDQYIFLKIEPPGVDVGMIVLTTQSFQLPEVDIVSVGSKTNLKGDTLIYNASVYKTNADASAEELITKMPGMVVQNGKVQVQGEELKQVFLDGKPFFGDDQSAALRQIPADIIDKIEVFDRRSDQSIFTGFDDGNTSKTINITTRPEFRNGQFGKVYFGTNLNDKWRSGISLNHFDGKKRFTLLGISNNVNEQNFSQEDLTNIAPGQNGPNRPQNPSGNRSNRGGGGGREGNAIENFLIDPKLGISKTNSIGVNYSNQWKRIEYTGSYFINDLDNVNQSTWERNYIVKLNKPPKEVERNLSHSKSLAHKINLKVEWKIDSAHSVLFQPKFSMQRISTSSSSNSERKNELFTLTSGSIESTAQPINYSYSFPLLYKYNFKKNQRTFSLNLQPSFLRFRSTDEYQSITINRMDTVNAEKIDQHSDGQRMSNNYSTNVNYTEPLNKRSLIQLSLLVSHSINFVLLKNRV</sequence>
<dbReference type="SUPFAM" id="SSF56935">
    <property type="entry name" value="Porins"/>
    <property type="match status" value="1"/>
</dbReference>
<evidence type="ECO:0000313" key="3">
    <source>
        <dbReference type="Proteomes" id="UP000808349"/>
    </source>
</evidence>
<accession>A0A9D7SBF5</accession>
<reference evidence="2 3" key="1">
    <citation type="submission" date="2020-10" db="EMBL/GenBank/DDBJ databases">
        <title>Connecting structure to function with the recovery of over 1000 high-quality activated sludge metagenome-assembled genomes encoding full-length rRNA genes using long-read sequencing.</title>
        <authorList>
            <person name="Singleton C.M."/>
            <person name="Petriglieri F."/>
            <person name="Kristensen J.M."/>
            <person name="Kirkegaard R.H."/>
            <person name="Michaelsen T.Y."/>
            <person name="Andersen M.H."/>
            <person name="Karst S.M."/>
            <person name="Dueholm M.S."/>
            <person name="Nielsen P.H."/>
            <person name="Albertsen M."/>
        </authorList>
    </citation>
    <scope>NUCLEOTIDE SEQUENCE [LARGE SCALE GENOMIC DNA]</scope>
    <source>
        <strain evidence="2">Ribe_18-Q3-R11-54_BAT3C.373</strain>
    </source>
</reference>
<evidence type="ECO:0000313" key="2">
    <source>
        <dbReference type="EMBL" id="MBK9718859.1"/>
    </source>
</evidence>
<keyword evidence="2" id="KW-0645">Protease</keyword>
<proteinExistence type="predicted"/>
<name>A0A9D7SBF5_9BACT</name>
<feature type="compositionally biased region" description="Low complexity" evidence="1">
    <location>
        <begin position="286"/>
        <end position="303"/>
    </location>
</feature>
<feature type="region of interest" description="Disordered" evidence="1">
    <location>
        <begin position="281"/>
        <end position="314"/>
    </location>
</feature>
<dbReference type="EMBL" id="JADKFW010000013">
    <property type="protein sequence ID" value="MBK9718859.1"/>
    <property type="molecule type" value="Genomic_DNA"/>
</dbReference>
<dbReference type="AlphaFoldDB" id="A0A9D7SBF5"/>
<dbReference type="GO" id="GO:0004180">
    <property type="term" value="F:carboxypeptidase activity"/>
    <property type="evidence" value="ECO:0007669"/>
    <property type="project" value="UniProtKB-KW"/>
</dbReference>
<evidence type="ECO:0000256" key="1">
    <source>
        <dbReference type="SAM" id="MobiDB-lite"/>
    </source>
</evidence>
<organism evidence="2 3">
    <name type="scientific">Candidatus Defluviibacterium haderslevense</name>
    <dbReference type="NCBI Taxonomy" id="2981993"/>
    <lineage>
        <taxon>Bacteria</taxon>
        <taxon>Pseudomonadati</taxon>
        <taxon>Bacteroidota</taxon>
        <taxon>Saprospiria</taxon>
        <taxon>Saprospirales</taxon>
        <taxon>Saprospiraceae</taxon>
        <taxon>Candidatus Defluviibacterium</taxon>
    </lineage>
</organism>
<dbReference type="SUPFAM" id="SSF49464">
    <property type="entry name" value="Carboxypeptidase regulatory domain-like"/>
    <property type="match status" value="1"/>
</dbReference>
<dbReference type="InterPro" id="IPR008969">
    <property type="entry name" value="CarboxyPept-like_regulatory"/>
</dbReference>
<keyword evidence="2" id="KW-0378">Hydrolase</keyword>
<gene>
    <name evidence="2" type="ORF">IPO85_15350</name>
</gene>
<keyword evidence="2" id="KW-0121">Carboxypeptidase</keyword>